<dbReference type="InterPro" id="IPR008271">
    <property type="entry name" value="Ser/Thr_kinase_AS"/>
</dbReference>
<dbReference type="GO" id="GO:0005524">
    <property type="term" value="F:ATP binding"/>
    <property type="evidence" value="ECO:0007669"/>
    <property type="project" value="UniProtKB-UniRule"/>
</dbReference>
<name>A0AAD8RZD2_LOLMU</name>
<keyword evidence="10" id="KW-1185">Reference proteome</keyword>
<evidence type="ECO:0000256" key="7">
    <source>
        <dbReference type="SAM" id="SignalP"/>
    </source>
</evidence>
<dbReference type="Gene3D" id="1.10.510.10">
    <property type="entry name" value="Transferase(Phosphotransferase) domain 1"/>
    <property type="match status" value="1"/>
</dbReference>
<proteinExistence type="predicted"/>
<dbReference type="PANTHER" id="PTHR27007">
    <property type="match status" value="1"/>
</dbReference>
<dbReference type="AlphaFoldDB" id="A0AAD8RZD2"/>
<evidence type="ECO:0000256" key="4">
    <source>
        <dbReference type="ARBA" id="ARBA00022840"/>
    </source>
</evidence>
<feature type="binding site" evidence="5">
    <location>
        <position position="380"/>
    </location>
    <ligand>
        <name>ATP</name>
        <dbReference type="ChEBI" id="CHEBI:30616"/>
    </ligand>
</feature>
<protein>
    <recommendedName>
        <fullName evidence="8">Protein kinase domain-containing protein</fullName>
    </recommendedName>
</protein>
<dbReference type="InterPro" id="IPR050528">
    <property type="entry name" value="L-type_Lectin-RKs"/>
</dbReference>
<accession>A0AAD8RZD2</accession>
<dbReference type="FunFam" id="1.10.510.10:FF:000444">
    <property type="entry name" value="probable L-type lectin-domain containing receptor kinase S.5"/>
    <property type="match status" value="1"/>
</dbReference>
<feature type="domain" description="Protein kinase" evidence="8">
    <location>
        <begin position="345"/>
        <end position="662"/>
    </location>
</feature>
<feature type="region of interest" description="Disordered" evidence="6">
    <location>
        <begin position="654"/>
        <end position="718"/>
    </location>
</feature>
<gene>
    <name evidence="9" type="ORF">QYE76_060584</name>
</gene>
<dbReference type="Proteomes" id="UP001231189">
    <property type="component" value="Unassembled WGS sequence"/>
</dbReference>
<dbReference type="SUPFAM" id="SSF56112">
    <property type="entry name" value="Protein kinase-like (PK-like)"/>
    <property type="match status" value="1"/>
</dbReference>
<feature type="compositionally biased region" description="Polar residues" evidence="6">
    <location>
        <begin position="693"/>
        <end position="704"/>
    </location>
</feature>
<evidence type="ECO:0000256" key="2">
    <source>
        <dbReference type="ARBA" id="ARBA00022741"/>
    </source>
</evidence>
<feature type="signal peptide" evidence="7">
    <location>
        <begin position="1"/>
        <end position="27"/>
    </location>
</feature>
<evidence type="ECO:0000313" key="10">
    <source>
        <dbReference type="Proteomes" id="UP001231189"/>
    </source>
</evidence>
<evidence type="ECO:0000256" key="5">
    <source>
        <dbReference type="PROSITE-ProRule" id="PRU10141"/>
    </source>
</evidence>
<reference evidence="9" key="1">
    <citation type="submission" date="2023-07" db="EMBL/GenBank/DDBJ databases">
        <title>A chromosome-level genome assembly of Lolium multiflorum.</title>
        <authorList>
            <person name="Chen Y."/>
            <person name="Copetti D."/>
            <person name="Kolliker R."/>
            <person name="Studer B."/>
        </authorList>
    </citation>
    <scope>NUCLEOTIDE SEQUENCE</scope>
    <source>
        <strain evidence="9">02402/16</strain>
        <tissue evidence="9">Leaf</tissue>
    </source>
</reference>
<dbReference type="PROSITE" id="PS00107">
    <property type="entry name" value="PROTEIN_KINASE_ATP"/>
    <property type="match status" value="1"/>
</dbReference>
<evidence type="ECO:0000313" key="9">
    <source>
        <dbReference type="EMBL" id="KAK1642779.1"/>
    </source>
</evidence>
<keyword evidence="7" id="KW-0732">Signal</keyword>
<feature type="chain" id="PRO_5042061354" description="Protein kinase domain-containing protein" evidence="7">
    <location>
        <begin position="28"/>
        <end position="768"/>
    </location>
</feature>
<evidence type="ECO:0000256" key="1">
    <source>
        <dbReference type="ARBA" id="ARBA00022679"/>
    </source>
</evidence>
<dbReference type="EMBL" id="JAUUTY010000004">
    <property type="protein sequence ID" value="KAK1642779.1"/>
    <property type="molecule type" value="Genomic_DNA"/>
</dbReference>
<keyword evidence="4 5" id="KW-0067">ATP-binding</keyword>
<evidence type="ECO:0000256" key="3">
    <source>
        <dbReference type="ARBA" id="ARBA00022777"/>
    </source>
</evidence>
<keyword evidence="3" id="KW-0418">Kinase</keyword>
<dbReference type="InterPro" id="IPR011009">
    <property type="entry name" value="Kinase-like_dom_sf"/>
</dbReference>
<dbReference type="SMART" id="SM00220">
    <property type="entry name" value="S_TKc"/>
    <property type="match status" value="1"/>
</dbReference>
<dbReference type="InterPro" id="IPR000719">
    <property type="entry name" value="Prot_kinase_dom"/>
</dbReference>
<dbReference type="InterPro" id="IPR017441">
    <property type="entry name" value="Protein_kinase_ATP_BS"/>
</dbReference>
<dbReference type="PROSITE" id="PS00108">
    <property type="entry name" value="PROTEIN_KINASE_ST"/>
    <property type="match status" value="1"/>
</dbReference>
<evidence type="ECO:0000256" key="6">
    <source>
        <dbReference type="SAM" id="MobiDB-lite"/>
    </source>
</evidence>
<organism evidence="9 10">
    <name type="scientific">Lolium multiflorum</name>
    <name type="common">Italian ryegrass</name>
    <name type="synonym">Lolium perenne subsp. multiflorum</name>
    <dbReference type="NCBI Taxonomy" id="4521"/>
    <lineage>
        <taxon>Eukaryota</taxon>
        <taxon>Viridiplantae</taxon>
        <taxon>Streptophyta</taxon>
        <taxon>Embryophyta</taxon>
        <taxon>Tracheophyta</taxon>
        <taxon>Spermatophyta</taxon>
        <taxon>Magnoliopsida</taxon>
        <taxon>Liliopsida</taxon>
        <taxon>Poales</taxon>
        <taxon>Poaceae</taxon>
        <taxon>BOP clade</taxon>
        <taxon>Pooideae</taxon>
        <taxon>Poodae</taxon>
        <taxon>Poeae</taxon>
        <taxon>Poeae Chloroplast Group 2 (Poeae type)</taxon>
        <taxon>Loliodinae</taxon>
        <taxon>Loliinae</taxon>
        <taxon>Lolium</taxon>
    </lineage>
</organism>
<keyword evidence="2 5" id="KW-0547">Nucleotide-binding</keyword>
<dbReference type="Pfam" id="PF00069">
    <property type="entry name" value="Pkinase"/>
    <property type="match status" value="1"/>
</dbReference>
<keyword evidence="1" id="KW-0808">Transferase</keyword>
<dbReference type="PROSITE" id="PS50011">
    <property type="entry name" value="PROTEIN_KINASE_DOM"/>
    <property type="match status" value="1"/>
</dbReference>
<sequence length="768" mass="84625">MAIQLKLLVTCLCIILLLPSIIFFSHAEERSCPGSEQERSNYIMKDSDGVLLVDEDSGLVQMPLDKLPDANANSTRVLSTINPMVELCRRRPDGLGVDESSFNVTIFMRNQTTPEGNSIFSLLILHDDALDFQQVNDSLPLAKQLLSVSSIGYALNLSNLTYRSGSVSDRDVYAAIGLLQANSVGVDIIIYPAASNYSVWIDYDRDGRLSVYVDVDGKPKPASAVAEAQFEIGSVVSPTSPFVHFGLLSTLEQRLRGVHFSATVDNLPDYPVKGGFLTKRVTLLSSILGSVATAAMVAVSVMCYFNSRYRRWHKELNQLAKSMERLPGMPTKVEFADINKATSNFHDTMKLGGGGFGTVYRCTLPAAASKTEWPMDVAVKRFTREVQNRRYGDFLAEVSIINRLRHKNIVPLVGSSYNKGEPLLIFEYMTNGSLDQHLFPNGSRNGGSSNGRRRTGAAIRRWATRYEIVRDIAIGLHYVHHEYEPMVLHRDIKASNVMLDSSFRARLGDFGLACTVAVNRNSATGVAGTWGYIAPEYAICGKATRQTDIYALGVLILELVTGKRALDDDHVVNCDDVHITDWVWGLHREGRLSECVDAAVLAAASEDEEEQMGAGEDAARLLLLGLACSNPNPSDRPTMPDVVQVIVKSVPPPEVPRQKPSFVWPPPGGWASDDDSTCSSMMSDVDRSRDEQQVSLGQPMQQGRTAGRRGRNKIPSASALKRSDLLSHGKLPFRMTLGIPIRSRLGNDRETILTRRVTSWSTTLMNRP</sequence>
<evidence type="ECO:0000259" key="8">
    <source>
        <dbReference type="PROSITE" id="PS50011"/>
    </source>
</evidence>
<comment type="caution">
    <text evidence="9">The sequence shown here is derived from an EMBL/GenBank/DDBJ whole genome shotgun (WGS) entry which is preliminary data.</text>
</comment>
<dbReference type="Gene3D" id="3.30.200.20">
    <property type="entry name" value="Phosphorylase Kinase, domain 1"/>
    <property type="match status" value="1"/>
</dbReference>
<dbReference type="GO" id="GO:0004672">
    <property type="term" value="F:protein kinase activity"/>
    <property type="evidence" value="ECO:0007669"/>
    <property type="project" value="InterPro"/>
</dbReference>